<name>A0ABP9LHU4_9ACTN</name>
<comment type="caution">
    <text evidence="1">The sequence shown here is derived from an EMBL/GenBank/DDBJ whole genome shotgun (WGS) entry which is preliminary data.</text>
</comment>
<dbReference type="Proteomes" id="UP001500124">
    <property type="component" value="Unassembled WGS sequence"/>
</dbReference>
<accession>A0ABP9LHU4</accession>
<gene>
    <name evidence="1" type="ORF">GCM10023336_70230</name>
</gene>
<evidence type="ECO:0000313" key="1">
    <source>
        <dbReference type="EMBL" id="GAA5078479.1"/>
    </source>
</evidence>
<organism evidence="1 2">
    <name type="scientific">Streptomyces similanensis</name>
    <dbReference type="NCBI Taxonomy" id="1274988"/>
    <lineage>
        <taxon>Bacteria</taxon>
        <taxon>Bacillati</taxon>
        <taxon>Actinomycetota</taxon>
        <taxon>Actinomycetes</taxon>
        <taxon>Kitasatosporales</taxon>
        <taxon>Streptomycetaceae</taxon>
        <taxon>Streptomyces</taxon>
    </lineage>
</organism>
<evidence type="ECO:0000313" key="2">
    <source>
        <dbReference type="Proteomes" id="UP001500124"/>
    </source>
</evidence>
<keyword evidence="2" id="KW-1185">Reference proteome</keyword>
<sequence>MTLCISGDHEFPTEDETGAYCREHGVTLLWHPPHFAWDDLLVELGHLHEPQDSAARDTAQGS</sequence>
<dbReference type="EMBL" id="BAABKC010000128">
    <property type="protein sequence ID" value="GAA5078479.1"/>
    <property type="molecule type" value="Genomic_DNA"/>
</dbReference>
<dbReference type="RefSeq" id="WP_345672075.1">
    <property type="nucleotide sequence ID" value="NZ_BAABKC010000128.1"/>
</dbReference>
<proteinExistence type="predicted"/>
<reference evidence="2" key="1">
    <citation type="journal article" date="2019" name="Int. J. Syst. Evol. Microbiol.">
        <title>The Global Catalogue of Microorganisms (GCM) 10K type strain sequencing project: providing services to taxonomists for standard genome sequencing and annotation.</title>
        <authorList>
            <consortium name="The Broad Institute Genomics Platform"/>
            <consortium name="The Broad Institute Genome Sequencing Center for Infectious Disease"/>
            <person name="Wu L."/>
            <person name="Ma J."/>
        </authorList>
    </citation>
    <scope>NUCLEOTIDE SEQUENCE [LARGE SCALE GENOMIC DNA]</scope>
    <source>
        <strain evidence="2">JCM 18410</strain>
    </source>
</reference>
<protein>
    <submittedName>
        <fullName evidence="1">Uncharacterized protein</fullName>
    </submittedName>
</protein>